<feature type="signal peptide" evidence="1">
    <location>
        <begin position="1"/>
        <end position="23"/>
    </location>
</feature>
<name>A0A1T4KBX2_9FIRM</name>
<evidence type="ECO:0000313" key="3">
    <source>
        <dbReference type="Proteomes" id="UP000243297"/>
    </source>
</evidence>
<evidence type="ECO:0000256" key="1">
    <source>
        <dbReference type="SAM" id="SignalP"/>
    </source>
</evidence>
<reference evidence="3" key="1">
    <citation type="submission" date="2017-02" db="EMBL/GenBank/DDBJ databases">
        <authorList>
            <person name="Varghese N."/>
            <person name="Submissions S."/>
        </authorList>
    </citation>
    <scope>NUCLEOTIDE SEQUENCE [LARGE SCALE GENOMIC DNA]</scope>
    <source>
        <strain evidence="3">ATCC 25662</strain>
    </source>
</reference>
<proteinExistence type="predicted"/>
<dbReference type="EMBL" id="FUWY01000001">
    <property type="protein sequence ID" value="SJZ39919.1"/>
    <property type="molecule type" value="Genomic_DNA"/>
</dbReference>
<gene>
    <name evidence="2" type="ORF">SAMN02745191_0463</name>
</gene>
<sequence length="208" mass="23606">MIKKLSLMFLSLCLLCISGCATKQFERGTFTEGVYKNTFFELELNYPTNWVETGKDSVAFLYGCQLVEGEEWMETFEECKSAQNTNYFWDLALESNEGKNFSGILIEDTSTRSSKPTIEDVLAEQVEAAKKWAGDDVVVSDMKDLTIDGKIFKMFTYEAKTASNSEDSYFGMNAVRIEKDYVIILTLTVNSDNPAEFEEAMKIFSNIE</sequence>
<dbReference type="STRING" id="118967.SAMN02745191_0463"/>
<evidence type="ECO:0000313" key="2">
    <source>
        <dbReference type="EMBL" id="SJZ39919.1"/>
    </source>
</evidence>
<accession>A0A1T4KBX2</accession>
<protein>
    <submittedName>
        <fullName evidence="2">Uncharacterized protein</fullName>
    </submittedName>
</protein>
<keyword evidence="3" id="KW-1185">Reference proteome</keyword>
<dbReference type="RefSeq" id="WP_078710900.1">
    <property type="nucleotide sequence ID" value="NZ_FUWY01000001.1"/>
</dbReference>
<dbReference type="AlphaFoldDB" id="A0A1T4KBX2"/>
<organism evidence="2 3">
    <name type="scientific">Anaerorhabdus furcosa</name>
    <dbReference type="NCBI Taxonomy" id="118967"/>
    <lineage>
        <taxon>Bacteria</taxon>
        <taxon>Bacillati</taxon>
        <taxon>Bacillota</taxon>
        <taxon>Erysipelotrichia</taxon>
        <taxon>Erysipelotrichales</taxon>
        <taxon>Erysipelotrichaceae</taxon>
        <taxon>Anaerorhabdus</taxon>
    </lineage>
</organism>
<feature type="chain" id="PRO_5038959850" evidence="1">
    <location>
        <begin position="24"/>
        <end position="208"/>
    </location>
</feature>
<dbReference type="Proteomes" id="UP000243297">
    <property type="component" value="Unassembled WGS sequence"/>
</dbReference>
<keyword evidence="1" id="KW-0732">Signal</keyword>